<dbReference type="Proteomes" id="UP000270471">
    <property type="component" value="Unassembled WGS sequence"/>
</dbReference>
<feature type="transmembrane region" description="Helical" evidence="7">
    <location>
        <begin position="289"/>
        <end position="309"/>
    </location>
</feature>
<dbReference type="CDD" id="cd06173">
    <property type="entry name" value="MFS_MefA_like"/>
    <property type="match status" value="1"/>
</dbReference>
<feature type="transmembrane region" description="Helical" evidence="7">
    <location>
        <begin position="49"/>
        <end position="73"/>
    </location>
</feature>
<comment type="subcellular location">
    <subcellularLocation>
        <location evidence="1">Cell membrane</location>
        <topology evidence="1">Multi-pass membrane protein</topology>
    </subcellularLocation>
</comment>
<reference evidence="8 9" key="1">
    <citation type="submission" date="2017-11" db="EMBL/GenBank/DDBJ databases">
        <title>Draft genome of actinobacteria isolated from guarana (Paullinia cupana (Mart.) Ducke.</title>
        <authorList>
            <person name="Siqueira K.A."/>
            <person name="Liotti R.G."/>
            <person name="Mendes T.A.O."/>
            <person name="Soares M.A."/>
        </authorList>
    </citation>
    <scope>NUCLEOTIDE SEQUENCE [LARGE SCALE GENOMIC DNA]</scope>
    <source>
        <strain evidence="8 9">193</strain>
    </source>
</reference>
<keyword evidence="4 7" id="KW-1133">Transmembrane helix</keyword>
<evidence type="ECO:0000256" key="6">
    <source>
        <dbReference type="SAM" id="MobiDB-lite"/>
    </source>
</evidence>
<sequence>MYVLARWPLVPATDVPENRDREPPERDTAPASSTGLASGRPLRSAAFRWFLAGQSISMAGSVMAPVALAFGVLEVTDSAAWLSAVTTAALVPMVATLLLGGGVADRYRRDTVLCLTSLGAGITQSGVAFLLLTHQPPAFLLPLAALNGVFQGLTKPALRGIVSNLAAGRGLQQASSLLASVRNATRITGPTTAGLLTASVGGGWAIAADAASFLLAAAFFARMSLPGLPPRTEDGLTMVGELREGWSYFGSQPWIWTVTAAFAVFNAVNMGVWQILGPVIANDTIGAEGWGLVLSARGVGALLASVVMVKLTVRRPMVPALSLMTLGAVPLILLGTGANTFWLAAAALAAGAASEFFTVVWETAHNTYVPERLLSRVGAHDEFWSFVPIPVGQLSTPFLAAAFGTAAVAVTGGGVAAVAMLVPLLVPSLRRIEINRNDD</sequence>
<organism evidence="8 9">
    <name type="scientific">Streptomyces shenzhenensis</name>
    <dbReference type="NCBI Taxonomy" id="943815"/>
    <lineage>
        <taxon>Bacteria</taxon>
        <taxon>Bacillati</taxon>
        <taxon>Actinomycetota</taxon>
        <taxon>Actinomycetes</taxon>
        <taxon>Kitasatosporales</taxon>
        <taxon>Streptomycetaceae</taxon>
        <taxon>Streptomyces</taxon>
    </lineage>
</organism>
<dbReference type="PANTHER" id="PTHR23513:SF11">
    <property type="entry name" value="STAPHYLOFERRIN A TRANSPORTER"/>
    <property type="match status" value="1"/>
</dbReference>
<evidence type="ECO:0000313" key="8">
    <source>
        <dbReference type="EMBL" id="RMB85950.1"/>
    </source>
</evidence>
<keyword evidence="3 7" id="KW-0812">Transmembrane</keyword>
<evidence type="ECO:0000256" key="5">
    <source>
        <dbReference type="ARBA" id="ARBA00023136"/>
    </source>
</evidence>
<comment type="caution">
    <text evidence="8">The sequence shown here is derived from an EMBL/GenBank/DDBJ whole genome shotgun (WGS) entry which is preliminary data.</text>
</comment>
<dbReference type="OrthoDB" id="3539228at2"/>
<feature type="transmembrane region" description="Helical" evidence="7">
    <location>
        <begin position="112"/>
        <end position="132"/>
    </location>
</feature>
<dbReference type="SUPFAM" id="SSF103473">
    <property type="entry name" value="MFS general substrate transporter"/>
    <property type="match status" value="1"/>
</dbReference>
<evidence type="ECO:0000256" key="3">
    <source>
        <dbReference type="ARBA" id="ARBA00022692"/>
    </source>
</evidence>
<proteinExistence type="predicted"/>
<dbReference type="Gene3D" id="1.20.1250.20">
    <property type="entry name" value="MFS general substrate transporter like domains"/>
    <property type="match status" value="1"/>
</dbReference>
<evidence type="ECO:0000313" key="9">
    <source>
        <dbReference type="Proteomes" id="UP000270471"/>
    </source>
</evidence>
<feature type="transmembrane region" description="Helical" evidence="7">
    <location>
        <begin position="254"/>
        <end position="277"/>
    </location>
</feature>
<dbReference type="Pfam" id="PF07690">
    <property type="entry name" value="MFS_1"/>
    <property type="match status" value="1"/>
</dbReference>
<feature type="transmembrane region" description="Helical" evidence="7">
    <location>
        <begin position="321"/>
        <end position="350"/>
    </location>
</feature>
<evidence type="ECO:0000256" key="7">
    <source>
        <dbReference type="SAM" id="Phobius"/>
    </source>
</evidence>
<dbReference type="GO" id="GO:0005886">
    <property type="term" value="C:plasma membrane"/>
    <property type="evidence" value="ECO:0007669"/>
    <property type="project" value="UniProtKB-SubCell"/>
</dbReference>
<name>A0A3M0ID30_9ACTN</name>
<dbReference type="GO" id="GO:0022857">
    <property type="term" value="F:transmembrane transporter activity"/>
    <property type="evidence" value="ECO:0007669"/>
    <property type="project" value="InterPro"/>
</dbReference>
<dbReference type="EMBL" id="PENI01000005">
    <property type="protein sequence ID" value="RMB85950.1"/>
    <property type="molecule type" value="Genomic_DNA"/>
</dbReference>
<evidence type="ECO:0000256" key="4">
    <source>
        <dbReference type="ARBA" id="ARBA00022989"/>
    </source>
</evidence>
<feature type="transmembrane region" description="Helical" evidence="7">
    <location>
        <begin position="202"/>
        <end position="221"/>
    </location>
</feature>
<feature type="compositionally biased region" description="Basic and acidic residues" evidence="6">
    <location>
        <begin position="16"/>
        <end position="28"/>
    </location>
</feature>
<dbReference type="InterPro" id="IPR011701">
    <property type="entry name" value="MFS"/>
</dbReference>
<gene>
    <name evidence="8" type="ORF">CTZ28_10585</name>
</gene>
<accession>A0A3M0ID30</accession>
<feature type="transmembrane region" description="Helical" evidence="7">
    <location>
        <begin position="398"/>
        <end position="426"/>
    </location>
</feature>
<keyword evidence="5 7" id="KW-0472">Membrane</keyword>
<evidence type="ECO:0000256" key="1">
    <source>
        <dbReference type="ARBA" id="ARBA00004651"/>
    </source>
</evidence>
<dbReference type="PANTHER" id="PTHR23513">
    <property type="entry name" value="INTEGRAL MEMBRANE EFFLUX PROTEIN-RELATED"/>
    <property type="match status" value="1"/>
</dbReference>
<dbReference type="InterPro" id="IPR036259">
    <property type="entry name" value="MFS_trans_sf"/>
</dbReference>
<protein>
    <submittedName>
        <fullName evidence="8">MFS transporter</fullName>
    </submittedName>
</protein>
<evidence type="ECO:0000256" key="2">
    <source>
        <dbReference type="ARBA" id="ARBA00022475"/>
    </source>
</evidence>
<dbReference type="AlphaFoldDB" id="A0A3M0ID30"/>
<keyword evidence="2" id="KW-1003">Cell membrane</keyword>
<keyword evidence="9" id="KW-1185">Reference proteome</keyword>
<feature type="region of interest" description="Disordered" evidence="6">
    <location>
        <begin position="13"/>
        <end position="38"/>
    </location>
</feature>
<feature type="transmembrane region" description="Helical" evidence="7">
    <location>
        <begin position="79"/>
        <end position="100"/>
    </location>
</feature>